<dbReference type="Pfam" id="PF07690">
    <property type="entry name" value="MFS_1"/>
    <property type="match status" value="1"/>
</dbReference>
<evidence type="ECO:0000259" key="7">
    <source>
        <dbReference type="PROSITE" id="PS50850"/>
    </source>
</evidence>
<comment type="subcellular location">
    <subcellularLocation>
        <location evidence="1">Membrane</location>
        <topology evidence="1">Multi-pass membrane protein</topology>
    </subcellularLocation>
</comment>
<evidence type="ECO:0000256" key="1">
    <source>
        <dbReference type="ARBA" id="ARBA00004141"/>
    </source>
</evidence>
<accession>A0A9W8TGN1</accession>
<dbReference type="EMBL" id="JANPWZ010003044">
    <property type="protein sequence ID" value="KAJ3554577.1"/>
    <property type="molecule type" value="Genomic_DNA"/>
</dbReference>
<feature type="compositionally biased region" description="Basic and acidic residues" evidence="5">
    <location>
        <begin position="1"/>
        <end position="10"/>
    </location>
</feature>
<feature type="compositionally biased region" description="Low complexity" evidence="5">
    <location>
        <begin position="39"/>
        <end position="50"/>
    </location>
</feature>
<dbReference type="GO" id="GO:0005886">
    <property type="term" value="C:plasma membrane"/>
    <property type="evidence" value="ECO:0007669"/>
    <property type="project" value="TreeGrafter"/>
</dbReference>
<evidence type="ECO:0000313" key="8">
    <source>
        <dbReference type="EMBL" id="KAJ3554577.1"/>
    </source>
</evidence>
<evidence type="ECO:0000256" key="3">
    <source>
        <dbReference type="ARBA" id="ARBA00022989"/>
    </source>
</evidence>
<dbReference type="InterPro" id="IPR036259">
    <property type="entry name" value="MFS_trans_sf"/>
</dbReference>
<evidence type="ECO:0000256" key="5">
    <source>
        <dbReference type="SAM" id="MobiDB-lite"/>
    </source>
</evidence>
<feature type="transmembrane region" description="Helical" evidence="6">
    <location>
        <begin position="181"/>
        <end position="200"/>
    </location>
</feature>
<feature type="transmembrane region" description="Helical" evidence="6">
    <location>
        <begin position="242"/>
        <end position="265"/>
    </location>
</feature>
<dbReference type="AlphaFoldDB" id="A0A9W8TGN1"/>
<dbReference type="PANTHER" id="PTHR23502:SF5">
    <property type="entry name" value="QUINIDINE RESISTANCE PROTEIN 3"/>
    <property type="match status" value="1"/>
</dbReference>
<dbReference type="GO" id="GO:0010509">
    <property type="term" value="P:intracellular polyamine homeostasis"/>
    <property type="evidence" value="ECO:0007669"/>
    <property type="project" value="TreeGrafter"/>
</dbReference>
<comment type="caution">
    <text evidence="8">The sequence shown here is derived from an EMBL/GenBank/DDBJ whole genome shotgun (WGS) entry which is preliminary data.</text>
</comment>
<dbReference type="PROSITE" id="PS50850">
    <property type="entry name" value="MFS"/>
    <property type="match status" value="1"/>
</dbReference>
<name>A0A9W8TGN1_9PEZI</name>
<evidence type="ECO:0000256" key="6">
    <source>
        <dbReference type="SAM" id="Phobius"/>
    </source>
</evidence>
<organism evidence="8 9">
    <name type="scientific">Xylaria arbuscula</name>
    <dbReference type="NCBI Taxonomy" id="114810"/>
    <lineage>
        <taxon>Eukaryota</taxon>
        <taxon>Fungi</taxon>
        <taxon>Dikarya</taxon>
        <taxon>Ascomycota</taxon>
        <taxon>Pezizomycotina</taxon>
        <taxon>Sordariomycetes</taxon>
        <taxon>Xylariomycetidae</taxon>
        <taxon>Xylariales</taxon>
        <taxon>Xylariaceae</taxon>
        <taxon>Xylaria</taxon>
    </lineage>
</organism>
<feature type="region of interest" description="Disordered" evidence="5">
    <location>
        <begin position="298"/>
        <end position="325"/>
    </location>
</feature>
<evidence type="ECO:0000256" key="4">
    <source>
        <dbReference type="ARBA" id="ARBA00023136"/>
    </source>
</evidence>
<reference evidence="8" key="1">
    <citation type="submission" date="2022-07" db="EMBL/GenBank/DDBJ databases">
        <title>Genome Sequence of Xylaria arbuscula.</title>
        <authorList>
            <person name="Buettner E."/>
        </authorList>
    </citation>
    <scope>NUCLEOTIDE SEQUENCE</scope>
    <source>
        <strain evidence="8">VT107</strain>
    </source>
</reference>
<keyword evidence="4 6" id="KW-0472">Membrane</keyword>
<dbReference type="InterPro" id="IPR011701">
    <property type="entry name" value="MFS"/>
</dbReference>
<feature type="region of interest" description="Disordered" evidence="5">
    <location>
        <begin position="1"/>
        <end position="86"/>
    </location>
</feature>
<feature type="transmembrane region" description="Helical" evidence="6">
    <location>
        <begin position="113"/>
        <end position="134"/>
    </location>
</feature>
<feature type="transmembrane region" description="Helical" evidence="6">
    <location>
        <begin position="146"/>
        <end position="169"/>
    </location>
</feature>
<evidence type="ECO:0000313" key="9">
    <source>
        <dbReference type="Proteomes" id="UP001148614"/>
    </source>
</evidence>
<feature type="transmembrane region" description="Helical" evidence="6">
    <location>
        <begin position="271"/>
        <end position="289"/>
    </location>
</feature>
<protein>
    <recommendedName>
        <fullName evidence="7">Major facilitator superfamily (MFS) profile domain-containing protein</fullName>
    </recommendedName>
</protein>
<evidence type="ECO:0000256" key="2">
    <source>
        <dbReference type="ARBA" id="ARBA00022692"/>
    </source>
</evidence>
<dbReference type="InterPro" id="IPR020846">
    <property type="entry name" value="MFS_dom"/>
</dbReference>
<keyword evidence="2 6" id="KW-0812">Transmembrane</keyword>
<dbReference type="GO" id="GO:0015203">
    <property type="term" value="F:polyamine transmembrane transporter activity"/>
    <property type="evidence" value="ECO:0007669"/>
    <property type="project" value="TreeGrafter"/>
</dbReference>
<feature type="transmembrane region" description="Helical" evidence="6">
    <location>
        <begin position="206"/>
        <end position="230"/>
    </location>
</feature>
<feature type="domain" description="Major facilitator superfamily (MFS) profile" evidence="7">
    <location>
        <begin position="115"/>
        <end position="325"/>
    </location>
</feature>
<feature type="compositionally biased region" description="Polar residues" evidence="5">
    <location>
        <begin position="309"/>
        <end position="318"/>
    </location>
</feature>
<feature type="compositionally biased region" description="Basic and acidic residues" evidence="5">
    <location>
        <begin position="53"/>
        <end position="63"/>
    </location>
</feature>
<keyword evidence="3 6" id="KW-1133">Transmembrane helix</keyword>
<dbReference type="Proteomes" id="UP001148614">
    <property type="component" value="Unassembled WGS sequence"/>
</dbReference>
<gene>
    <name evidence="8" type="ORF">NPX13_g10579</name>
</gene>
<dbReference type="VEuPathDB" id="FungiDB:F4678DRAFT_87711"/>
<sequence>MPKESDKTEELSPAAHVSEHRRSSSGGSTTDTVNESVHEPTSPTIESPSPVHTPDEKGDHDGGPLDPVRSTTSSMRPRKATPVPKEDRRGLLPWLSLTPEVDKPTYYNNALKWVLTSFVAIAASAAPMGSAILYPSLEEISAEFHVSATIVNLNIAVYLISMSIFPLWWSSFSETLGRRSIYLVSFALNAIFTAASGVSQNIAQLIVFRAFAGGAAASVQAVGAGTIADLWESRERGRAMSVFYLGPLTGPLLAPIIGGALTSSFGWRSTMYFLAVYGAVIFGLVLFGVPETLPRSHQEQKKAAAATLGDTSAPLSRTSTRRSVR</sequence>
<dbReference type="PANTHER" id="PTHR23502">
    <property type="entry name" value="MAJOR FACILITATOR SUPERFAMILY"/>
    <property type="match status" value="1"/>
</dbReference>
<dbReference type="SUPFAM" id="SSF103473">
    <property type="entry name" value="MFS general substrate transporter"/>
    <property type="match status" value="1"/>
</dbReference>
<proteinExistence type="predicted"/>
<dbReference type="Gene3D" id="1.20.1720.10">
    <property type="entry name" value="Multidrug resistance protein D"/>
    <property type="match status" value="1"/>
</dbReference>
<keyword evidence="9" id="KW-1185">Reference proteome</keyword>